<proteinExistence type="predicted"/>
<geneLocation type="plasmid" evidence="2 3">
    <name>unnamed3</name>
</geneLocation>
<feature type="chain" id="PRO_5045818604" evidence="1">
    <location>
        <begin position="30"/>
        <end position="111"/>
    </location>
</feature>
<evidence type="ECO:0000256" key="1">
    <source>
        <dbReference type="SAM" id="SignalP"/>
    </source>
</evidence>
<feature type="signal peptide" evidence="1">
    <location>
        <begin position="1"/>
        <end position="29"/>
    </location>
</feature>
<sequence>MRHWLHTFCALLLTLAVLSAAGFPHVSFAGSDPGVYDLARDITGPDADCDLTGTAAEDANCAAMAGHCSSFISAEHGQSRRTSTQTSAVFGEDFSEFYTAFPISEIPPPRA</sequence>
<accession>A0ABY6DJ29</accession>
<keyword evidence="1" id="KW-0732">Signal</keyword>
<gene>
    <name evidence="2" type="ORF">N7U68_20685</name>
</gene>
<evidence type="ECO:0000313" key="3">
    <source>
        <dbReference type="Proteomes" id="UP001064087"/>
    </source>
</evidence>
<keyword evidence="2" id="KW-0614">Plasmid</keyword>
<dbReference type="RefSeq" id="WP_263049233.1">
    <property type="nucleotide sequence ID" value="NZ_CP106739.1"/>
</dbReference>
<dbReference type="Proteomes" id="UP001064087">
    <property type="component" value="Plasmid unnamed3"/>
</dbReference>
<organism evidence="2 3">
    <name type="scientific">Roseovarius pelagicus</name>
    <dbReference type="NCBI Taxonomy" id="2980108"/>
    <lineage>
        <taxon>Bacteria</taxon>
        <taxon>Pseudomonadati</taxon>
        <taxon>Pseudomonadota</taxon>
        <taxon>Alphaproteobacteria</taxon>
        <taxon>Rhodobacterales</taxon>
        <taxon>Roseobacteraceae</taxon>
        <taxon>Roseovarius</taxon>
    </lineage>
</organism>
<protein>
    <submittedName>
        <fullName evidence="2">Uncharacterized protein</fullName>
    </submittedName>
</protein>
<reference evidence="2" key="1">
    <citation type="submission" date="2022-10" db="EMBL/GenBank/DDBJ databases">
        <title>Roseovarius pelagicus sp. nov., isolated from Arctic seawater.</title>
        <authorList>
            <person name="Hong Y.W."/>
            <person name="Hwang C.Y."/>
        </authorList>
    </citation>
    <scope>NUCLEOTIDE SEQUENCE</scope>
    <source>
        <strain evidence="2">HL-MP18</strain>
        <plasmid evidence="2">unnamed3</plasmid>
    </source>
</reference>
<dbReference type="EMBL" id="CP106739">
    <property type="protein sequence ID" value="UXX85263.1"/>
    <property type="molecule type" value="Genomic_DNA"/>
</dbReference>
<evidence type="ECO:0000313" key="2">
    <source>
        <dbReference type="EMBL" id="UXX85263.1"/>
    </source>
</evidence>
<keyword evidence="3" id="KW-1185">Reference proteome</keyword>
<name>A0ABY6DJ29_9RHOB</name>